<dbReference type="GO" id="GO:0005886">
    <property type="term" value="C:plasma membrane"/>
    <property type="evidence" value="ECO:0007669"/>
    <property type="project" value="TreeGrafter"/>
</dbReference>
<name>A0AAD7ZZG3_DIPPU</name>
<evidence type="ECO:0000256" key="1">
    <source>
        <dbReference type="ARBA" id="ARBA00022737"/>
    </source>
</evidence>
<dbReference type="GO" id="GO:0043197">
    <property type="term" value="C:dendritic spine"/>
    <property type="evidence" value="ECO:0007669"/>
    <property type="project" value="TreeGrafter"/>
</dbReference>
<feature type="compositionally biased region" description="Acidic residues" evidence="2">
    <location>
        <begin position="15"/>
        <end position="26"/>
    </location>
</feature>
<feature type="compositionally biased region" description="Basic and acidic residues" evidence="2">
    <location>
        <begin position="533"/>
        <end position="542"/>
    </location>
</feature>
<reference evidence="3" key="2">
    <citation type="submission" date="2023-05" db="EMBL/GenBank/DDBJ databases">
        <authorList>
            <person name="Fouks B."/>
        </authorList>
    </citation>
    <scope>NUCLEOTIDE SEQUENCE</scope>
    <source>
        <strain evidence="3">Stay&amp;Tobe</strain>
        <tissue evidence="3">Testes</tissue>
    </source>
</reference>
<feature type="compositionally biased region" description="Low complexity" evidence="2">
    <location>
        <begin position="320"/>
        <end position="333"/>
    </location>
</feature>
<protein>
    <submittedName>
        <fullName evidence="3">Uncharacterized protein</fullName>
    </submittedName>
</protein>
<feature type="region of interest" description="Disordered" evidence="2">
    <location>
        <begin position="533"/>
        <end position="567"/>
    </location>
</feature>
<dbReference type="GO" id="GO:0007268">
    <property type="term" value="P:chemical synaptic transmission"/>
    <property type="evidence" value="ECO:0007669"/>
    <property type="project" value="TreeGrafter"/>
</dbReference>
<feature type="region of interest" description="Disordered" evidence="2">
    <location>
        <begin position="613"/>
        <end position="632"/>
    </location>
</feature>
<dbReference type="InterPro" id="IPR051230">
    <property type="entry name" value="APP-Binding"/>
</dbReference>
<sequence length="632" mass="67997">CKVGCSSTAAVAGGGEEEGDEPEEAADNCCQHETNTGNSDNSANSSDMENSDDVLQDEEEDIIIDHTVTSITYSKEQHDNNEVIITGSKSGSTYKLRDSRIIEIAGGRELFSQSRSKAARCKSGRYSEEGEKTKRAGVWELRARCGSDMKNKRGVGAQVTETVFSTEVHSVVRHQRASGISPPLVTGGEVVVFDDIGEEEWRNNVNAATTAATTGLSSTGTSPSPPAYHRTATDFFKAVTSASDLDGDSLSPEHGGGSSKGVPRVIGNLPIAEYEGSPRRYGPRQLDVSQSHPVLPSAQSLLASPSVYPPRPGFPQRVLPTPTDQPQASTTPTSTTAAFDYLYEFSETRKVLEEFFKCPPAPSSEETSDFQFQELEYELRRQAGSAYVGQRLAKGTLHQDNSDQDAEAEGHFLDLSADTTGSTEDLGDTEVGGLQVGHSRNFTLSPETTDCDSNCGDLDSEVSLLLLESEGPTGGGIDPSNQLAPDSMRLYSSMPVLEDGLSSGHASDTDNNNPTVMKLMKRQITEIEREITTQRAANKEKATTPVAEQTSAPKSRDNSYDTTDPELEALDPLHGMTKMASSSRVFLSDAELVQVLETLDSDLSDISDCDDAVYIPEDSGDSEVEENDSMPH</sequence>
<feature type="compositionally biased region" description="Polar residues" evidence="2">
    <location>
        <begin position="31"/>
        <end position="48"/>
    </location>
</feature>
<reference evidence="3" key="1">
    <citation type="journal article" date="2023" name="IScience">
        <title>Live-bearing cockroach genome reveals convergent evolutionary mechanisms linked to viviparity in insects and beyond.</title>
        <authorList>
            <person name="Fouks B."/>
            <person name="Harrison M.C."/>
            <person name="Mikhailova A.A."/>
            <person name="Marchal E."/>
            <person name="English S."/>
            <person name="Carruthers M."/>
            <person name="Jennings E.C."/>
            <person name="Chiamaka E.L."/>
            <person name="Frigard R.A."/>
            <person name="Pippel M."/>
            <person name="Attardo G.M."/>
            <person name="Benoit J.B."/>
            <person name="Bornberg-Bauer E."/>
            <person name="Tobe S.S."/>
        </authorList>
    </citation>
    <scope>NUCLEOTIDE SEQUENCE</scope>
    <source>
        <strain evidence="3">Stay&amp;Tobe</strain>
    </source>
</reference>
<accession>A0AAD7ZZG3</accession>
<organism evidence="3 4">
    <name type="scientific">Diploptera punctata</name>
    <name type="common">Pacific beetle cockroach</name>
    <dbReference type="NCBI Taxonomy" id="6984"/>
    <lineage>
        <taxon>Eukaryota</taxon>
        <taxon>Metazoa</taxon>
        <taxon>Ecdysozoa</taxon>
        <taxon>Arthropoda</taxon>
        <taxon>Hexapoda</taxon>
        <taxon>Insecta</taxon>
        <taxon>Pterygota</taxon>
        <taxon>Neoptera</taxon>
        <taxon>Polyneoptera</taxon>
        <taxon>Dictyoptera</taxon>
        <taxon>Blattodea</taxon>
        <taxon>Blaberoidea</taxon>
        <taxon>Blaberidae</taxon>
        <taxon>Diplopterinae</taxon>
        <taxon>Diploptera</taxon>
    </lineage>
</organism>
<dbReference type="PANTHER" id="PTHR12345">
    <property type="entry name" value="SYNTENIN RELATED"/>
    <property type="match status" value="1"/>
</dbReference>
<dbReference type="Proteomes" id="UP001233999">
    <property type="component" value="Unassembled WGS sequence"/>
</dbReference>
<dbReference type="GO" id="GO:0005737">
    <property type="term" value="C:cytoplasm"/>
    <property type="evidence" value="ECO:0007669"/>
    <property type="project" value="TreeGrafter"/>
</dbReference>
<dbReference type="AlphaFoldDB" id="A0AAD7ZZG3"/>
<keyword evidence="1" id="KW-0677">Repeat</keyword>
<dbReference type="PANTHER" id="PTHR12345:SF16">
    <property type="entry name" value="X11L, ISOFORM F-RELATED"/>
    <property type="match status" value="1"/>
</dbReference>
<keyword evidence="4" id="KW-1185">Reference proteome</keyword>
<gene>
    <name evidence="3" type="ORF">L9F63_017521</name>
</gene>
<feature type="compositionally biased region" description="Acidic residues" evidence="2">
    <location>
        <begin position="618"/>
        <end position="632"/>
    </location>
</feature>
<dbReference type="EMBL" id="JASPKZ010004955">
    <property type="protein sequence ID" value="KAJ9589276.1"/>
    <property type="molecule type" value="Genomic_DNA"/>
</dbReference>
<evidence type="ECO:0000256" key="2">
    <source>
        <dbReference type="SAM" id="MobiDB-lite"/>
    </source>
</evidence>
<feature type="non-terminal residue" evidence="3">
    <location>
        <position position="1"/>
    </location>
</feature>
<feature type="region of interest" description="Disordered" evidence="2">
    <location>
        <begin position="1"/>
        <end position="57"/>
    </location>
</feature>
<evidence type="ECO:0000313" key="3">
    <source>
        <dbReference type="EMBL" id="KAJ9589276.1"/>
    </source>
</evidence>
<feature type="region of interest" description="Disordered" evidence="2">
    <location>
        <begin position="305"/>
        <end position="333"/>
    </location>
</feature>
<evidence type="ECO:0000313" key="4">
    <source>
        <dbReference type="Proteomes" id="UP001233999"/>
    </source>
</evidence>
<proteinExistence type="predicted"/>
<feature type="non-terminal residue" evidence="3">
    <location>
        <position position="632"/>
    </location>
</feature>
<comment type="caution">
    <text evidence="3">The sequence shown here is derived from an EMBL/GenBank/DDBJ whole genome shotgun (WGS) entry which is preliminary data.</text>
</comment>